<dbReference type="OrthoDB" id="4251531at2"/>
<dbReference type="GO" id="GO:0005524">
    <property type="term" value="F:ATP binding"/>
    <property type="evidence" value="ECO:0007669"/>
    <property type="project" value="UniProtKB-KW"/>
</dbReference>
<dbReference type="AlphaFoldDB" id="A0A4U0S6H1"/>
<evidence type="ECO:0000259" key="2">
    <source>
        <dbReference type="Pfam" id="PF13581"/>
    </source>
</evidence>
<gene>
    <name evidence="3" type="ORF">FCI23_35635</name>
</gene>
<organism evidence="3 4">
    <name type="scientific">Actinacidiphila oryziradicis</name>
    <dbReference type="NCBI Taxonomy" id="2571141"/>
    <lineage>
        <taxon>Bacteria</taxon>
        <taxon>Bacillati</taxon>
        <taxon>Actinomycetota</taxon>
        <taxon>Actinomycetes</taxon>
        <taxon>Kitasatosporales</taxon>
        <taxon>Streptomycetaceae</taxon>
        <taxon>Actinacidiphila</taxon>
    </lineage>
</organism>
<keyword evidence="1" id="KW-0418">Kinase</keyword>
<evidence type="ECO:0000256" key="1">
    <source>
        <dbReference type="ARBA" id="ARBA00022527"/>
    </source>
</evidence>
<evidence type="ECO:0000313" key="4">
    <source>
        <dbReference type="Proteomes" id="UP000305778"/>
    </source>
</evidence>
<dbReference type="Gene3D" id="3.30.565.10">
    <property type="entry name" value="Histidine kinase-like ATPase, C-terminal domain"/>
    <property type="match status" value="1"/>
</dbReference>
<protein>
    <submittedName>
        <fullName evidence="3">ATP-binding protein</fullName>
    </submittedName>
</protein>
<dbReference type="RefSeq" id="WP_136728316.1">
    <property type="nucleotide sequence ID" value="NZ_SUMC01000051.1"/>
</dbReference>
<keyword evidence="1" id="KW-0808">Transferase</keyword>
<dbReference type="PANTHER" id="PTHR35526">
    <property type="entry name" value="ANTI-SIGMA-F FACTOR RSBW-RELATED"/>
    <property type="match status" value="1"/>
</dbReference>
<dbReference type="SUPFAM" id="SSF55874">
    <property type="entry name" value="ATPase domain of HSP90 chaperone/DNA topoisomerase II/histidine kinase"/>
    <property type="match status" value="1"/>
</dbReference>
<dbReference type="Pfam" id="PF13581">
    <property type="entry name" value="HATPase_c_2"/>
    <property type="match status" value="1"/>
</dbReference>
<evidence type="ECO:0000313" key="3">
    <source>
        <dbReference type="EMBL" id="TKA04592.1"/>
    </source>
</evidence>
<sequence length="149" mass="15968">MRQQPTVRPPDPVPAVPVRWVYPAQPESVSRARGDICTSASRTFRAADRTDDLALLASELVTNAILHGALPAREYVIEATLWRADNYLWLAVSDAGEDVILTPASSWPGGCGGRGLLLIDALADVWTVLPRAARGKSVVIGLAAEGPMR</sequence>
<keyword evidence="1" id="KW-0723">Serine/threonine-protein kinase</keyword>
<dbReference type="InterPro" id="IPR050267">
    <property type="entry name" value="Anti-sigma-factor_SerPK"/>
</dbReference>
<keyword evidence="4" id="KW-1185">Reference proteome</keyword>
<accession>A0A4U0S6H1</accession>
<reference evidence="3 4" key="1">
    <citation type="submission" date="2019-04" db="EMBL/GenBank/DDBJ databases">
        <title>Streptomyces oryziradicis sp. nov., a novel actinomycete isolated from rhizosphere soil of rice (Oryza sativa L.).</title>
        <authorList>
            <person name="Li C."/>
        </authorList>
    </citation>
    <scope>NUCLEOTIDE SEQUENCE [LARGE SCALE GENOMIC DNA]</scope>
    <source>
        <strain evidence="3 4">NEAU-C40</strain>
    </source>
</reference>
<dbReference type="Proteomes" id="UP000305778">
    <property type="component" value="Unassembled WGS sequence"/>
</dbReference>
<proteinExistence type="predicted"/>
<name>A0A4U0S6H1_9ACTN</name>
<keyword evidence="3" id="KW-0547">Nucleotide-binding</keyword>
<comment type="caution">
    <text evidence="3">The sequence shown here is derived from an EMBL/GenBank/DDBJ whole genome shotgun (WGS) entry which is preliminary data.</text>
</comment>
<feature type="domain" description="Histidine kinase/HSP90-like ATPase" evidence="2">
    <location>
        <begin position="23"/>
        <end position="136"/>
    </location>
</feature>
<dbReference type="InterPro" id="IPR036890">
    <property type="entry name" value="HATPase_C_sf"/>
</dbReference>
<dbReference type="EMBL" id="SUMC01000051">
    <property type="protein sequence ID" value="TKA04592.1"/>
    <property type="molecule type" value="Genomic_DNA"/>
</dbReference>
<dbReference type="InterPro" id="IPR003594">
    <property type="entry name" value="HATPase_dom"/>
</dbReference>
<dbReference type="PANTHER" id="PTHR35526:SF3">
    <property type="entry name" value="ANTI-SIGMA-F FACTOR RSBW"/>
    <property type="match status" value="1"/>
</dbReference>
<keyword evidence="3" id="KW-0067">ATP-binding</keyword>
<dbReference type="GO" id="GO:0004674">
    <property type="term" value="F:protein serine/threonine kinase activity"/>
    <property type="evidence" value="ECO:0007669"/>
    <property type="project" value="UniProtKB-KW"/>
</dbReference>